<sequence>MKGDGTAKRYRAECGVVCRVKCAVLRAVRCAVKCGAVRGEGGLCARGEPGREPRCVRDETR</sequence>
<dbReference type="Proteomes" id="UP000048965">
    <property type="component" value="Unassembled WGS sequence"/>
</dbReference>
<comment type="caution">
    <text evidence="1">The sequence shown here is derived from an EMBL/GenBank/DDBJ whole genome shotgun (WGS) entry which is preliminary data.</text>
</comment>
<reference evidence="1 2" key="2">
    <citation type="journal article" date="2015" name="Stand. Genomic Sci.">
        <title>Draft genome sequence of marine-derived Streptomyces sp. TP-A0598, a producer of anti-MRSA antibiotic lydicamycins.</title>
        <authorList>
            <person name="Komaki H."/>
            <person name="Ichikawa N."/>
            <person name="Hosoyama A."/>
            <person name="Fujita N."/>
            <person name="Igarashi Y."/>
        </authorList>
    </citation>
    <scope>NUCLEOTIDE SEQUENCE [LARGE SCALE GENOMIC DNA]</scope>
    <source>
        <strain evidence="1 2">NBRC 110027</strain>
    </source>
</reference>
<gene>
    <name evidence="1" type="ORF">TPA0598_02_06370</name>
</gene>
<dbReference type="AlphaFoldDB" id="A0A0P4R342"/>
<evidence type="ECO:0000313" key="2">
    <source>
        <dbReference type="Proteomes" id="UP000048965"/>
    </source>
</evidence>
<reference evidence="2" key="1">
    <citation type="submission" date="2014-09" db="EMBL/GenBank/DDBJ databases">
        <title>Whole genome shotgun sequence of Streptomyces sp. NBRC 110027.</title>
        <authorList>
            <person name="Komaki H."/>
            <person name="Ichikawa N."/>
            <person name="Katano-Makiyama Y."/>
            <person name="Hosoyama A."/>
            <person name="Hashimoto M."/>
            <person name="Uohara A."/>
            <person name="Kitahashi Y."/>
            <person name="Ohji S."/>
            <person name="Kimura A."/>
            <person name="Yamazoe A."/>
            <person name="Igarashi Y."/>
            <person name="Fujita N."/>
        </authorList>
    </citation>
    <scope>NUCLEOTIDE SEQUENCE [LARGE SCALE GENOMIC DNA]</scope>
    <source>
        <strain evidence="2">NBRC 110027</strain>
    </source>
</reference>
<dbReference type="EMBL" id="BBNO01000002">
    <property type="protein sequence ID" value="GAO07398.1"/>
    <property type="molecule type" value="Genomic_DNA"/>
</dbReference>
<accession>A0A0P4R342</accession>
<keyword evidence="2" id="KW-1185">Reference proteome</keyword>
<proteinExistence type="predicted"/>
<protein>
    <submittedName>
        <fullName evidence="1">Uncharacterized protein</fullName>
    </submittedName>
</protein>
<name>A0A0P4R342_9ACTN</name>
<organism evidence="1 2">
    <name type="scientific">Streptomyces lydicamycinicus</name>
    <dbReference type="NCBI Taxonomy" id="1546107"/>
    <lineage>
        <taxon>Bacteria</taxon>
        <taxon>Bacillati</taxon>
        <taxon>Actinomycetota</taxon>
        <taxon>Actinomycetes</taxon>
        <taxon>Kitasatosporales</taxon>
        <taxon>Streptomycetaceae</taxon>
        <taxon>Streptomyces</taxon>
    </lineage>
</organism>
<evidence type="ECO:0000313" key="1">
    <source>
        <dbReference type="EMBL" id="GAO07398.1"/>
    </source>
</evidence>